<evidence type="ECO:0000313" key="3">
    <source>
        <dbReference type="Proteomes" id="UP000824175"/>
    </source>
</evidence>
<organism evidence="2 3">
    <name type="scientific">Candidatus Fimiplasma intestinipullorum</name>
    <dbReference type="NCBI Taxonomy" id="2840825"/>
    <lineage>
        <taxon>Bacteria</taxon>
        <taxon>Bacillati</taxon>
        <taxon>Bacillota</taxon>
        <taxon>Clostridia</taxon>
        <taxon>Eubacteriales</taxon>
        <taxon>Candidatus Fimiplasma</taxon>
    </lineage>
</organism>
<dbReference type="Proteomes" id="UP000824175">
    <property type="component" value="Unassembled WGS sequence"/>
</dbReference>
<sequence>MHDLLILDATLVKGTFENLTDHLDAFLDYRFIFFKHAKENAEVAGLIKNYEKLINALEEREMAYAFANECGLDEYLDTHRHQDQLFIANTPYQNTIISSAALLKVTIPIFVFQQINQSTGLAQFQNIQPMTTPYLASKKFGTAGLDFTYLPKVNILNQVCYFEWHKERYTFRARKPALDAEGVEGYTFPCPGYPGFRIKIYKRSISRYEVERIEKLTRISDQFPDAALPLAIVYAENDIPVGIAMRDFEGSELDIYQLHTYQTASKIVISLTRQLLGLSTWGVLHKDLTHNVLCDPQTGESHIIDIDSTQYLDYPAVVSATDTFNCMPQKYFHNRLFYNTIDLSYSMLMIVISAFINPDDLFGNYDENGNVQIREEELQNLKRHAPDIYRLVEKAYIQCIPVSLSEQYAVLTHLETPKTRVYETRHGDGNYGDYPGAPSIEEDPDEFIDLKLESEDPSLSEEEISFLQKWILSLFLKNGRTAIAGETDAERWDRFMREKQWVSPLIYVICSLLAILFILIAIFH</sequence>
<name>A0A9D1L1K0_9FIRM</name>
<proteinExistence type="predicted"/>
<reference evidence="2" key="1">
    <citation type="submission" date="2020-10" db="EMBL/GenBank/DDBJ databases">
        <authorList>
            <person name="Gilroy R."/>
        </authorList>
    </citation>
    <scope>NUCLEOTIDE SEQUENCE</scope>
    <source>
        <strain evidence="2">CHK195-11698</strain>
    </source>
</reference>
<evidence type="ECO:0008006" key="4">
    <source>
        <dbReference type="Google" id="ProtNLM"/>
    </source>
</evidence>
<evidence type="ECO:0000256" key="1">
    <source>
        <dbReference type="SAM" id="Phobius"/>
    </source>
</evidence>
<keyword evidence="1" id="KW-1133">Transmembrane helix</keyword>
<dbReference type="AlphaFoldDB" id="A0A9D1L1K0"/>
<accession>A0A9D1L1K0</accession>
<keyword evidence="1" id="KW-0812">Transmembrane</keyword>
<protein>
    <recommendedName>
        <fullName evidence="4">Protein kinase domain-containing protein</fullName>
    </recommendedName>
</protein>
<comment type="caution">
    <text evidence="2">The sequence shown here is derived from an EMBL/GenBank/DDBJ whole genome shotgun (WGS) entry which is preliminary data.</text>
</comment>
<reference evidence="2" key="2">
    <citation type="journal article" date="2021" name="PeerJ">
        <title>Extensive microbial diversity within the chicken gut microbiome revealed by metagenomics and culture.</title>
        <authorList>
            <person name="Gilroy R."/>
            <person name="Ravi A."/>
            <person name="Getino M."/>
            <person name="Pursley I."/>
            <person name="Horton D.L."/>
            <person name="Alikhan N.F."/>
            <person name="Baker D."/>
            <person name="Gharbi K."/>
            <person name="Hall N."/>
            <person name="Watson M."/>
            <person name="Adriaenssens E.M."/>
            <person name="Foster-Nyarko E."/>
            <person name="Jarju S."/>
            <person name="Secka A."/>
            <person name="Antonio M."/>
            <person name="Oren A."/>
            <person name="Chaudhuri R.R."/>
            <person name="La Ragione R."/>
            <person name="Hildebrand F."/>
            <person name="Pallen M.J."/>
        </authorList>
    </citation>
    <scope>NUCLEOTIDE SEQUENCE</scope>
    <source>
        <strain evidence="2">CHK195-11698</strain>
    </source>
</reference>
<dbReference type="EMBL" id="DVMJ01000067">
    <property type="protein sequence ID" value="HIU14037.1"/>
    <property type="molecule type" value="Genomic_DNA"/>
</dbReference>
<gene>
    <name evidence="2" type="ORF">IAD15_08215</name>
</gene>
<keyword evidence="1" id="KW-0472">Membrane</keyword>
<feature type="transmembrane region" description="Helical" evidence="1">
    <location>
        <begin position="501"/>
        <end position="523"/>
    </location>
</feature>
<evidence type="ECO:0000313" key="2">
    <source>
        <dbReference type="EMBL" id="HIU14037.1"/>
    </source>
</evidence>